<dbReference type="Pfam" id="PF00249">
    <property type="entry name" value="Myb_DNA-binding"/>
    <property type="match status" value="1"/>
</dbReference>
<feature type="compositionally biased region" description="Pro residues" evidence="16">
    <location>
        <begin position="734"/>
        <end position="744"/>
    </location>
</feature>
<dbReference type="SMART" id="SM00717">
    <property type="entry name" value="SANT"/>
    <property type="match status" value="1"/>
</dbReference>
<dbReference type="GO" id="GO:0003714">
    <property type="term" value="F:transcription corepressor activity"/>
    <property type="evidence" value="ECO:0007669"/>
    <property type="project" value="TreeGrafter"/>
</dbReference>
<dbReference type="SMART" id="SM00401">
    <property type="entry name" value="ZnF_GATA"/>
    <property type="match status" value="1"/>
</dbReference>
<keyword evidence="9" id="KW-0832">Ubl conjugation</keyword>
<proteinExistence type="predicted"/>
<organism evidence="20 21">
    <name type="scientific">Chaetops frenatus</name>
    <name type="common">Rufous rock-jumper</name>
    <dbReference type="NCBI Taxonomy" id="221966"/>
    <lineage>
        <taxon>Eukaryota</taxon>
        <taxon>Metazoa</taxon>
        <taxon>Chordata</taxon>
        <taxon>Craniata</taxon>
        <taxon>Vertebrata</taxon>
        <taxon>Euteleostomi</taxon>
        <taxon>Archelosauria</taxon>
        <taxon>Archosauria</taxon>
        <taxon>Dinosauria</taxon>
        <taxon>Saurischia</taxon>
        <taxon>Theropoda</taxon>
        <taxon>Coelurosauria</taxon>
        <taxon>Aves</taxon>
        <taxon>Neognathae</taxon>
        <taxon>Neoaves</taxon>
        <taxon>Telluraves</taxon>
        <taxon>Australaves</taxon>
        <taxon>Passeriformes</taxon>
        <taxon>Picathartidae</taxon>
        <taxon>Chaetops</taxon>
    </lineage>
</organism>
<evidence type="ECO:0000256" key="3">
    <source>
        <dbReference type="ARBA" id="ARBA00022491"/>
    </source>
</evidence>
<feature type="non-terminal residue" evidence="20">
    <location>
        <position position="1"/>
    </location>
</feature>
<dbReference type="Proteomes" id="UP000563107">
    <property type="component" value="Unassembled WGS sequence"/>
</dbReference>
<dbReference type="PROSITE" id="PS51156">
    <property type="entry name" value="ELM2"/>
    <property type="match status" value="1"/>
</dbReference>
<dbReference type="InterPro" id="IPR000949">
    <property type="entry name" value="ELM2_dom"/>
</dbReference>
<feature type="compositionally biased region" description="Polar residues" evidence="16">
    <location>
        <begin position="841"/>
        <end position="852"/>
    </location>
</feature>
<feature type="domain" description="BAH" evidence="17">
    <location>
        <begin position="103"/>
        <end position="260"/>
    </location>
</feature>
<feature type="compositionally biased region" description="Basic and acidic residues" evidence="16">
    <location>
        <begin position="629"/>
        <end position="650"/>
    </location>
</feature>
<dbReference type="GO" id="GO:0043565">
    <property type="term" value="F:sequence-specific DNA binding"/>
    <property type="evidence" value="ECO:0007669"/>
    <property type="project" value="InterPro"/>
</dbReference>
<dbReference type="FunFam" id="1.10.10.60:FF:000052">
    <property type="entry name" value="Arginine-glutamic acid dipeptide (RE) repeats"/>
    <property type="match status" value="1"/>
</dbReference>
<evidence type="ECO:0000259" key="17">
    <source>
        <dbReference type="PROSITE" id="PS51038"/>
    </source>
</evidence>
<keyword evidence="21" id="KW-1185">Reference proteome</keyword>
<comment type="subcellular location">
    <subcellularLocation>
        <location evidence="1">Nucleus</location>
    </subcellularLocation>
</comment>
<dbReference type="Gene3D" id="4.10.1240.50">
    <property type="match status" value="1"/>
</dbReference>
<keyword evidence="10" id="KW-0007">Acetylation</keyword>
<dbReference type="PANTHER" id="PTHR13859">
    <property type="entry name" value="ATROPHIN-RELATED"/>
    <property type="match status" value="1"/>
</dbReference>
<keyword evidence="13" id="KW-0804">Transcription</keyword>
<gene>
    <name evidence="20" type="primary">Rere</name>
    <name evidence="20" type="ORF">CHAFRE_R10457</name>
</gene>
<dbReference type="PROSITE" id="PS51038">
    <property type="entry name" value="BAH"/>
    <property type="match status" value="1"/>
</dbReference>
<evidence type="ECO:0000256" key="2">
    <source>
        <dbReference type="ARBA" id="ARBA00022473"/>
    </source>
</evidence>
<dbReference type="Gene3D" id="1.10.10.60">
    <property type="entry name" value="Homeodomain-like"/>
    <property type="match status" value="1"/>
</dbReference>
<dbReference type="Pfam" id="PF03154">
    <property type="entry name" value="Atrophin-1"/>
    <property type="match status" value="1"/>
</dbReference>
<comment type="caution">
    <text evidence="20">The sequence shown here is derived from an EMBL/GenBank/DDBJ whole genome shotgun (WGS) entry which is preliminary data.</text>
</comment>
<dbReference type="FunFam" id="2.30.30.490:FF:000005">
    <property type="entry name" value="Arginine-glutamic acid dipeptide (RE) repeats"/>
    <property type="match status" value="1"/>
</dbReference>
<keyword evidence="8" id="KW-0862">Zinc</keyword>
<keyword evidence="5" id="KW-0597">Phosphoprotein</keyword>
<evidence type="ECO:0000313" key="21">
    <source>
        <dbReference type="Proteomes" id="UP000563107"/>
    </source>
</evidence>
<dbReference type="SUPFAM" id="SSF57716">
    <property type="entry name" value="Glucocorticoid receptor-like (DNA-binding domain)"/>
    <property type="match status" value="1"/>
</dbReference>
<dbReference type="SMART" id="SM00439">
    <property type="entry name" value="BAH"/>
    <property type="match status" value="1"/>
</dbReference>
<keyword evidence="2" id="KW-0217">Developmental protein</keyword>
<feature type="compositionally biased region" description="Basic residues" evidence="16">
    <location>
        <begin position="74"/>
        <end position="85"/>
    </location>
</feature>
<dbReference type="Gene3D" id="2.30.30.490">
    <property type="match status" value="1"/>
</dbReference>
<dbReference type="FunFam" id="4.10.1240.50:FF:000003">
    <property type="entry name" value="Arginine-glutamic acid dipeptide (RE) repeats a"/>
    <property type="match status" value="1"/>
</dbReference>
<evidence type="ECO:0000256" key="6">
    <source>
        <dbReference type="ARBA" id="ARBA00022723"/>
    </source>
</evidence>
<dbReference type="Pfam" id="PF01426">
    <property type="entry name" value="BAH"/>
    <property type="match status" value="1"/>
</dbReference>
<keyword evidence="11" id="KW-0805">Transcription regulation</keyword>
<evidence type="ECO:0000256" key="11">
    <source>
        <dbReference type="ARBA" id="ARBA00023015"/>
    </source>
</evidence>
<feature type="compositionally biased region" description="Basic and acidic residues" evidence="16">
    <location>
        <begin position="667"/>
        <end position="687"/>
    </location>
</feature>
<feature type="compositionally biased region" description="Basic and acidic residues" evidence="16">
    <location>
        <begin position="601"/>
        <end position="617"/>
    </location>
</feature>
<dbReference type="Pfam" id="PF01448">
    <property type="entry name" value="ELM2"/>
    <property type="match status" value="1"/>
</dbReference>
<dbReference type="SUPFAM" id="SSF46689">
    <property type="entry name" value="Homeodomain-like"/>
    <property type="match status" value="1"/>
</dbReference>
<feature type="domain" description="SANT" evidence="19">
    <location>
        <begin position="368"/>
        <end position="420"/>
    </location>
</feature>
<dbReference type="InterPro" id="IPR000679">
    <property type="entry name" value="Znf_GATA"/>
</dbReference>
<dbReference type="InterPro" id="IPR001005">
    <property type="entry name" value="SANT/Myb"/>
</dbReference>
<dbReference type="PANTHER" id="PTHR13859:SF12">
    <property type="entry name" value="ARGININE-GLUTAMIC ACID DIPEPTIDE REPEATS PROTEIN"/>
    <property type="match status" value="1"/>
</dbReference>
<keyword evidence="6" id="KW-0479">Metal-binding</keyword>
<keyword evidence="12" id="KW-0175">Coiled coil</keyword>
<evidence type="ECO:0000256" key="5">
    <source>
        <dbReference type="ARBA" id="ARBA00022553"/>
    </source>
</evidence>
<dbReference type="GO" id="GO:0005654">
    <property type="term" value="C:nucleoplasm"/>
    <property type="evidence" value="ECO:0007669"/>
    <property type="project" value="UniProtKB-ARBA"/>
</dbReference>
<evidence type="ECO:0000256" key="13">
    <source>
        <dbReference type="ARBA" id="ARBA00023163"/>
    </source>
</evidence>
<dbReference type="InterPro" id="IPR002951">
    <property type="entry name" value="Atrophin-like"/>
</dbReference>
<accession>A0A7L3EQU5</accession>
<evidence type="ECO:0000313" key="20">
    <source>
        <dbReference type="EMBL" id="NXT70239.1"/>
    </source>
</evidence>
<dbReference type="EMBL" id="VZTR01027459">
    <property type="protein sequence ID" value="NXT70239.1"/>
    <property type="molecule type" value="Genomic_DNA"/>
</dbReference>
<evidence type="ECO:0000256" key="4">
    <source>
        <dbReference type="ARBA" id="ARBA00022499"/>
    </source>
</evidence>
<feature type="compositionally biased region" description="Polar residues" evidence="16">
    <location>
        <begin position="442"/>
        <end position="451"/>
    </location>
</feature>
<dbReference type="InterPro" id="IPR017884">
    <property type="entry name" value="SANT_dom"/>
</dbReference>
<feature type="region of interest" description="Disordered" evidence="16">
    <location>
        <begin position="949"/>
        <end position="1020"/>
    </location>
</feature>
<feature type="region of interest" description="Disordered" evidence="16">
    <location>
        <begin position="1"/>
        <end position="90"/>
    </location>
</feature>
<feature type="region of interest" description="Disordered" evidence="16">
    <location>
        <begin position="441"/>
        <end position="471"/>
    </location>
</feature>
<dbReference type="CDD" id="cd11661">
    <property type="entry name" value="SANT_MTA3_like"/>
    <property type="match status" value="1"/>
</dbReference>
<evidence type="ECO:0000256" key="16">
    <source>
        <dbReference type="SAM" id="MobiDB-lite"/>
    </source>
</evidence>
<keyword evidence="14" id="KW-0539">Nucleus</keyword>
<sequence>MTADKEKDKDKEKDRDRDRDKERDKRDKGRESENSRPRRSCTLEGGAKNYAESDHSEDEDNDNNSATTEESTKKSKKKPPKKKSRYERTDNGEITSFITEDDVVYRPGDCVYIESRRPNTPYFICSIQDFKLVRNIFTSPPPPFPCPSLQRSKRDHLLMNVKWYYRQSEVPDSVYQHLVQDRHNENDSGRELVITDPVIKNRELFISDYVDTYHAAALRGKCNISHFSDIFAAREFKARVDSFFYILGYNPETRRLNSTQGEIRVGPSHQAKLPDLQPFPSPDGDTVTQHEELVWMPGVNDCDLLMYLRAARSMAAFAGMCDGGSTEDGCVAASRDDTTLNALNTLHESNYDAGKALQRLVKKPVPKLIEKCWTEDEVKRFIKGLRQYGKNFFRIRKELLPNKETGELITFYYYWKKTPEAASSRAHRRHRRQAVFRRIKTRTASTPVNTPSRPPSSEFLDLSSASEDDFDSEDSEQELKGYACRHCFTTTSKDWHHGGRENILLCTDCRIHFKKYGELPPIEKPVDPPPFMFKPVKEEDDGLSGKHSMRTRRSRGSMSTLRSGRKKQAASPDGRASPIAEDVRSSGRNSPSAASTSSNDSKAESVKKSTKKIKEEVSSPLKNSKRQREKAASDTEEPDRSNAKKSKTQEISRPNSPSEGEGEGESSDSRSVNDEGSSDPKDIDQDNRSTSPSIPSPQDNESDSDSSAQQQVLQAQPQVLQAPSGSAQAAAATPPVPAPLPALPPASSAAPAPANQVSPPASQPSGQPQPPAPPAPHSHIQQAPALHPQRLPHPPSGLHQVSSQPPFSQHPFVPGGPPSITPPSCPSTSTPPTVPGIPLQTPISTSAASSGTVPVVTACTLPPIQIKEEVPDEAEEPESPPPPPRSPSPEPTVVDIPSHASQSARFYKHLDRGYNSCSRADLYFMPLAGSKLAKKREEAIEKAKREAEQKAREEREREKEKEKEREREREREREAERAVQKVSSSSHEGRLGESQLSGPAHMRPSFEPPPTTIAAVPPYIGPDTPALRTLSEYARPHVMSPTNRNHPFFVPLNPTDPLLAYHMPGLYNVDPTIRERELREREIREREIRERELRERMKPGFEVKPPELDALHPATNPMEHFARHGALTIPPTAGPHPFASFHPGLNPLERERLALAGPQLRPEMSYPDRLAAERIHAERMASLTNDPLARLQMFNVTPHHHQHSHIHSHLHLHQQDPLHQGSAGPVHPLVDPLAAGPHLARFPYPPGTIPNPLLGQPPHEHEMLRHPVFGTPYPRDLPGAIPPPMSAAHQLQAMHAQSAELQRLAMEQQWLHGHPHMHGGHLPSQEDYY</sequence>
<dbReference type="GO" id="GO:0008270">
    <property type="term" value="F:zinc ion binding"/>
    <property type="evidence" value="ECO:0007669"/>
    <property type="project" value="UniProtKB-KW"/>
</dbReference>
<evidence type="ECO:0000256" key="7">
    <source>
        <dbReference type="ARBA" id="ARBA00022771"/>
    </source>
</evidence>
<dbReference type="InterPro" id="IPR009057">
    <property type="entry name" value="Homeodomain-like_sf"/>
</dbReference>
<evidence type="ECO:0000256" key="10">
    <source>
        <dbReference type="ARBA" id="ARBA00022990"/>
    </source>
</evidence>
<evidence type="ECO:0000256" key="1">
    <source>
        <dbReference type="ARBA" id="ARBA00004123"/>
    </source>
</evidence>
<dbReference type="PROSITE" id="PS51293">
    <property type="entry name" value="SANT"/>
    <property type="match status" value="1"/>
</dbReference>
<dbReference type="InterPro" id="IPR001025">
    <property type="entry name" value="BAH_dom"/>
</dbReference>
<feature type="compositionally biased region" description="Low complexity" evidence="16">
    <location>
        <begin position="705"/>
        <end position="733"/>
    </location>
</feature>
<feature type="compositionally biased region" description="Low complexity" evidence="16">
    <location>
        <begin position="456"/>
        <end position="465"/>
    </location>
</feature>
<feature type="domain" description="ELM2" evidence="18">
    <location>
        <begin position="261"/>
        <end position="364"/>
    </location>
</feature>
<evidence type="ECO:0000256" key="9">
    <source>
        <dbReference type="ARBA" id="ARBA00022843"/>
    </source>
</evidence>
<dbReference type="CDD" id="cd04709">
    <property type="entry name" value="BAH_MTA"/>
    <property type="match status" value="1"/>
</dbReference>
<keyword evidence="3" id="KW-0678">Repressor</keyword>
<evidence type="ECO:0000256" key="12">
    <source>
        <dbReference type="ARBA" id="ARBA00023054"/>
    </source>
</evidence>
<evidence type="ECO:0000259" key="19">
    <source>
        <dbReference type="PROSITE" id="PS51293"/>
    </source>
</evidence>
<feature type="compositionally biased region" description="Basic and acidic residues" evidence="16">
    <location>
        <begin position="1"/>
        <end position="36"/>
    </location>
</feature>
<dbReference type="SMART" id="SM01189">
    <property type="entry name" value="ELM2"/>
    <property type="match status" value="1"/>
</dbReference>
<name>A0A7L3EQU5_9PASS</name>
<feature type="compositionally biased region" description="Pro residues" evidence="16">
    <location>
        <begin position="767"/>
        <end position="776"/>
    </location>
</feature>
<feature type="compositionally biased region" description="Pro residues" evidence="16">
    <location>
        <begin position="814"/>
        <end position="825"/>
    </location>
</feature>
<evidence type="ECO:0000259" key="18">
    <source>
        <dbReference type="PROSITE" id="PS51156"/>
    </source>
</evidence>
<feature type="compositionally biased region" description="Low complexity" evidence="16">
    <location>
        <begin position="586"/>
        <end position="600"/>
    </location>
</feature>
<feature type="non-terminal residue" evidence="20">
    <location>
        <position position="1329"/>
    </location>
</feature>
<feature type="compositionally biased region" description="Basic and acidic residues" evidence="16">
    <location>
        <begin position="949"/>
        <end position="979"/>
    </location>
</feature>
<keyword evidence="7" id="KW-0863">Zinc-finger</keyword>
<protein>
    <recommendedName>
        <fullName evidence="15">Arginine-glutamic acid dipeptide repeats protein</fullName>
    </recommendedName>
</protein>
<dbReference type="GO" id="GO:0003682">
    <property type="term" value="F:chromatin binding"/>
    <property type="evidence" value="ECO:0007669"/>
    <property type="project" value="InterPro"/>
</dbReference>
<dbReference type="Pfam" id="PF00320">
    <property type="entry name" value="GATA"/>
    <property type="match status" value="1"/>
</dbReference>
<dbReference type="CDD" id="cd00202">
    <property type="entry name" value="ZnF_GATA"/>
    <property type="match status" value="1"/>
</dbReference>
<evidence type="ECO:0000256" key="8">
    <source>
        <dbReference type="ARBA" id="ARBA00022833"/>
    </source>
</evidence>
<reference evidence="20 21" key="1">
    <citation type="submission" date="2019-09" db="EMBL/GenBank/DDBJ databases">
        <title>Bird 10,000 Genomes (B10K) Project - Family phase.</title>
        <authorList>
            <person name="Zhang G."/>
        </authorList>
    </citation>
    <scope>NUCLEOTIDE SEQUENCE [LARGE SCALE GENOMIC DNA]</scope>
    <source>
        <strain evidence="20">B10K-DU-012-41</strain>
    </source>
</reference>
<evidence type="ECO:0000256" key="15">
    <source>
        <dbReference type="ARBA" id="ARBA00068839"/>
    </source>
</evidence>
<feature type="compositionally biased region" description="Polar residues" evidence="16">
    <location>
        <begin position="688"/>
        <end position="699"/>
    </location>
</feature>
<feature type="compositionally biased region" description="Pro residues" evidence="16">
    <location>
        <begin position="879"/>
        <end position="890"/>
    </location>
</feature>
<keyword evidence="4" id="KW-1017">Isopeptide bond</keyword>
<dbReference type="InterPro" id="IPR043151">
    <property type="entry name" value="BAH_sf"/>
</dbReference>
<evidence type="ECO:0000256" key="14">
    <source>
        <dbReference type="ARBA" id="ARBA00023242"/>
    </source>
</evidence>
<feature type="region of interest" description="Disordered" evidence="16">
    <location>
        <begin position="519"/>
        <end position="900"/>
    </location>
</feature>
<feature type="compositionally biased region" description="Low complexity" evidence="16">
    <location>
        <begin position="745"/>
        <end position="766"/>
    </location>
</feature>